<proteinExistence type="inferred from homology"/>
<gene>
    <name evidence="2" type="ORF">IAB26_13020</name>
</gene>
<organism evidence="2 3">
    <name type="scientific">Candidatus Limivivens merdigallinarum</name>
    <dbReference type="NCBI Taxonomy" id="2840859"/>
    <lineage>
        <taxon>Bacteria</taxon>
        <taxon>Bacillati</taxon>
        <taxon>Bacillota</taxon>
        <taxon>Clostridia</taxon>
        <taxon>Lachnospirales</taxon>
        <taxon>Lachnospiraceae</taxon>
        <taxon>Lachnospiraceae incertae sedis</taxon>
        <taxon>Candidatus Limivivens</taxon>
    </lineage>
</organism>
<dbReference type="NCBIfam" id="TIGR01440">
    <property type="entry name" value="TIGR01440 family protein"/>
    <property type="match status" value="1"/>
</dbReference>
<reference evidence="2" key="2">
    <citation type="journal article" date="2021" name="PeerJ">
        <title>Extensive microbial diversity within the chicken gut microbiome revealed by metagenomics and culture.</title>
        <authorList>
            <person name="Gilroy R."/>
            <person name="Ravi A."/>
            <person name="Getino M."/>
            <person name="Pursley I."/>
            <person name="Horton D.L."/>
            <person name="Alikhan N.F."/>
            <person name="Baker D."/>
            <person name="Gharbi K."/>
            <person name="Hall N."/>
            <person name="Watson M."/>
            <person name="Adriaenssens E.M."/>
            <person name="Foster-Nyarko E."/>
            <person name="Jarju S."/>
            <person name="Secka A."/>
            <person name="Antonio M."/>
            <person name="Oren A."/>
            <person name="Chaudhuri R.R."/>
            <person name="La Ragione R."/>
            <person name="Hildebrand F."/>
            <person name="Pallen M.J."/>
        </authorList>
    </citation>
    <scope>NUCLEOTIDE SEQUENCE</scope>
    <source>
        <strain evidence="2">ChiSjej3B21-11622</strain>
    </source>
</reference>
<evidence type="ECO:0000313" key="3">
    <source>
        <dbReference type="Proteomes" id="UP000886886"/>
    </source>
</evidence>
<dbReference type="Gene3D" id="3.40.50.10360">
    <property type="entry name" value="Hypothetical protein TT1679"/>
    <property type="match status" value="1"/>
</dbReference>
<comment type="similarity">
    <text evidence="1">Belongs to the UPF0340 family.</text>
</comment>
<name>A0A9D0ZZE7_9FIRM</name>
<comment type="caution">
    <text evidence="2">The sequence shown here is derived from an EMBL/GenBank/DDBJ whole genome shotgun (WGS) entry which is preliminary data.</text>
</comment>
<dbReference type="AlphaFoldDB" id="A0A9D0ZZE7"/>
<dbReference type="Proteomes" id="UP000886886">
    <property type="component" value="Unassembled WGS sequence"/>
</dbReference>
<dbReference type="InterPro" id="IPR028345">
    <property type="entry name" value="Antibiotic_NAT-like"/>
</dbReference>
<dbReference type="SUPFAM" id="SSF110710">
    <property type="entry name" value="TTHA0583/YokD-like"/>
    <property type="match status" value="1"/>
</dbReference>
<dbReference type="Pfam" id="PF04260">
    <property type="entry name" value="DUF436"/>
    <property type="match status" value="1"/>
</dbReference>
<sequence>MELEEIREQAREVVMELLEAAKLKRGDLMVVGCSSSEILSERIGTHSSREVGEAVFQGIYGGLKERGIYLACQCCEHLNRALILEKEAAEKYGFEEVNVVPQLKAGGSFAVAAYQHFEHPAAVEEVRADAGIDIGDTLIGMHLKKVAVPVRTARKSIGGAHVVCARTRLKFVGGERAVYNPELL</sequence>
<evidence type="ECO:0000313" key="2">
    <source>
        <dbReference type="EMBL" id="HIQ97468.1"/>
    </source>
</evidence>
<dbReference type="HAMAP" id="MF_00800">
    <property type="entry name" value="UPF0340"/>
    <property type="match status" value="1"/>
</dbReference>
<evidence type="ECO:0000256" key="1">
    <source>
        <dbReference type="HAMAP-Rule" id="MF_00800"/>
    </source>
</evidence>
<dbReference type="InterPro" id="IPR006340">
    <property type="entry name" value="DUF436"/>
</dbReference>
<reference evidence="2" key="1">
    <citation type="submission" date="2020-10" db="EMBL/GenBank/DDBJ databases">
        <authorList>
            <person name="Gilroy R."/>
        </authorList>
    </citation>
    <scope>NUCLEOTIDE SEQUENCE</scope>
    <source>
        <strain evidence="2">ChiSjej3B21-11622</strain>
    </source>
</reference>
<accession>A0A9D0ZZE7</accession>
<protein>
    <recommendedName>
        <fullName evidence="1">UPF0340 protein IAB26_13020</fullName>
    </recommendedName>
</protein>
<dbReference type="PIRSF" id="PIRSF007510">
    <property type="entry name" value="UCP007510"/>
    <property type="match status" value="1"/>
</dbReference>
<dbReference type="EMBL" id="DVFT01000194">
    <property type="protein sequence ID" value="HIQ97468.1"/>
    <property type="molecule type" value="Genomic_DNA"/>
</dbReference>